<evidence type="ECO:0000256" key="1">
    <source>
        <dbReference type="SAM" id="Phobius"/>
    </source>
</evidence>
<feature type="domain" description="JAB1/MPN/MOV34 metalloenzyme" evidence="3">
    <location>
        <begin position="16"/>
        <end position="82"/>
    </location>
</feature>
<reference evidence="4" key="1">
    <citation type="submission" date="2023-03" db="EMBL/GenBank/DDBJ databases">
        <title>Chromosome-scale reference genome and RAD-based genetic map of yellow starthistle (Centaurea solstitialis) reveal putative structural variation and QTLs associated with invader traits.</title>
        <authorList>
            <person name="Reatini B."/>
            <person name="Cang F.A."/>
            <person name="Jiang Q."/>
            <person name="Mckibben M.T.W."/>
            <person name="Barker M.S."/>
            <person name="Rieseberg L.H."/>
            <person name="Dlugosch K.M."/>
        </authorList>
    </citation>
    <scope>NUCLEOTIDE SEQUENCE</scope>
    <source>
        <strain evidence="4">CAN-66</strain>
        <tissue evidence="4">Leaf</tissue>
    </source>
</reference>
<dbReference type="EMBL" id="JARYMX010000007">
    <property type="protein sequence ID" value="KAJ9539926.1"/>
    <property type="molecule type" value="Genomic_DNA"/>
</dbReference>
<dbReference type="Proteomes" id="UP001172457">
    <property type="component" value="Chromosome 7"/>
</dbReference>
<evidence type="ECO:0000259" key="3">
    <source>
        <dbReference type="Pfam" id="PF01398"/>
    </source>
</evidence>
<dbReference type="Pfam" id="PF01398">
    <property type="entry name" value="JAB"/>
    <property type="match status" value="1"/>
</dbReference>
<keyword evidence="5" id="KW-1185">Reference proteome</keyword>
<dbReference type="InterPro" id="IPR000555">
    <property type="entry name" value="JAMM/MPN+_dom"/>
</dbReference>
<evidence type="ECO:0000256" key="2">
    <source>
        <dbReference type="SAM" id="SignalP"/>
    </source>
</evidence>
<evidence type="ECO:0000313" key="5">
    <source>
        <dbReference type="Proteomes" id="UP001172457"/>
    </source>
</evidence>
<dbReference type="GO" id="GO:0008237">
    <property type="term" value="F:metallopeptidase activity"/>
    <property type="evidence" value="ECO:0007669"/>
    <property type="project" value="InterPro"/>
</dbReference>
<proteinExistence type="predicted"/>
<sequence length="113" mass="12564">MASVDQALLLLFSLSSSLSTKVHLLVIFNICDCFVRRPDQAERVIGTLLGSILPDDDPNDNSYVVPYGESLDQVFGVTVAREELLLLMCYSATSLISWFLFVLVCVFDPDIML</sequence>
<name>A0AA38SQ40_9ASTR</name>
<gene>
    <name evidence="4" type="ORF">OSB04_026432</name>
</gene>
<evidence type="ECO:0000313" key="4">
    <source>
        <dbReference type="EMBL" id="KAJ9539926.1"/>
    </source>
</evidence>
<comment type="caution">
    <text evidence="4">The sequence shown here is derived from an EMBL/GenBank/DDBJ whole genome shotgun (WGS) entry which is preliminary data.</text>
</comment>
<accession>A0AA38SQ40</accession>
<feature type="signal peptide" evidence="2">
    <location>
        <begin position="1"/>
        <end position="19"/>
    </location>
</feature>
<feature type="transmembrane region" description="Helical" evidence="1">
    <location>
        <begin position="84"/>
        <end position="107"/>
    </location>
</feature>
<keyword evidence="2" id="KW-0732">Signal</keyword>
<protein>
    <recommendedName>
        <fullName evidence="3">JAB1/MPN/MOV34 metalloenzyme domain-containing protein</fullName>
    </recommendedName>
</protein>
<keyword evidence="1" id="KW-1133">Transmembrane helix</keyword>
<feature type="chain" id="PRO_5041268832" description="JAB1/MPN/MOV34 metalloenzyme domain-containing protein" evidence="2">
    <location>
        <begin position="20"/>
        <end position="113"/>
    </location>
</feature>
<organism evidence="4 5">
    <name type="scientific">Centaurea solstitialis</name>
    <name type="common">yellow star-thistle</name>
    <dbReference type="NCBI Taxonomy" id="347529"/>
    <lineage>
        <taxon>Eukaryota</taxon>
        <taxon>Viridiplantae</taxon>
        <taxon>Streptophyta</taxon>
        <taxon>Embryophyta</taxon>
        <taxon>Tracheophyta</taxon>
        <taxon>Spermatophyta</taxon>
        <taxon>Magnoliopsida</taxon>
        <taxon>eudicotyledons</taxon>
        <taxon>Gunneridae</taxon>
        <taxon>Pentapetalae</taxon>
        <taxon>asterids</taxon>
        <taxon>campanulids</taxon>
        <taxon>Asterales</taxon>
        <taxon>Asteraceae</taxon>
        <taxon>Carduoideae</taxon>
        <taxon>Cardueae</taxon>
        <taxon>Centaureinae</taxon>
        <taxon>Centaurea</taxon>
    </lineage>
</organism>
<keyword evidence="1" id="KW-0812">Transmembrane</keyword>
<dbReference type="AlphaFoldDB" id="A0AA38SQ40"/>
<keyword evidence="1" id="KW-0472">Membrane</keyword>
<dbReference type="Gene3D" id="3.40.140.10">
    <property type="entry name" value="Cytidine Deaminase, domain 2"/>
    <property type="match status" value="1"/>
</dbReference>